<reference evidence="1 2" key="1">
    <citation type="submission" date="2015-11" db="EMBL/GenBank/DDBJ databases">
        <title>Genomic analysis of 38 Legionella species identifies large and diverse effector repertoires.</title>
        <authorList>
            <person name="Burstein D."/>
            <person name="Amaro F."/>
            <person name="Zusman T."/>
            <person name="Lifshitz Z."/>
            <person name="Cohen O."/>
            <person name="Gilbert J.A."/>
            <person name="Pupko T."/>
            <person name="Shuman H.A."/>
            <person name="Segal G."/>
        </authorList>
    </citation>
    <scope>NUCLEOTIDE SEQUENCE [LARGE SCALE GENOMIC DNA]</scope>
    <source>
        <strain evidence="1 2">ATCC 51914</strain>
    </source>
</reference>
<name>A0A0W1ADL1_9GAMM</name>
<dbReference type="PATRIC" id="fig|66969.6.peg.1641"/>
<sequence>MNQIIKNKFVYTSFLIGAVSFHASFAASIERIFEVNKPVDLVNTTGLPLKMVCEIRASSTQTHYVSISILNGKGVYNGTSFKRGDFMTSALTNLQQVILSADAVTQARITNTGPANLKAICEY</sequence>
<dbReference type="Proteomes" id="UP000054729">
    <property type="component" value="Unassembled WGS sequence"/>
</dbReference>
<accession>A0A0W1ADL1</accession>
<gene>
    <name evidence="1" type="ORF">Lwal_1503</name>
</gene>
<evidence type="ECO:0000313" key="1">
    <source>
        <dbReference type="EMBL" id="KTD79431.1"/>
    </source>
</evidence>
<keyword evidence="2" id="KW-1185">Reference proteome</keyword>
<dbReference type="EMBL" id="LNZB01000036">
    <property type="protein sequence ID" value="KTD79431.1"/>
    <property type="molecule type" value="Genomic_DNA"/>
</dbReference>
<protein>
    <submittedName>
        <fullName evidence="1">Uncharacterized protein</fullName>
    </submittedName>
</protein>
<dbReference type="OrthoDB" id="5652264at2"/>
<comment type="caution">
    <text evidence="1">The sequence shown here is derived from an EMBL/GenBank/DDBJ whole genome shotgun (WGS) entry which is preliminary data.</text>
</comment>
<proteinExistence type="predicted"/>
<evidence type="ECO:0000313" key="2">
    <source>
        <dbReference type="Proteomes" id="UP000054729"/>
    </source>
</evidence>
<dbReference type="RefSeq" id="WP_058480193.1">
    <property type="nucleotide sequence ID" value="NZ_CAAAIQ010000023.1"/>
</dbReference>
<dbReference type="AlphaFoldDB" id="A0A0W1ADL1"/>
<organism evidence="1 2">
    <name type="scientific">Legionella waltersii</name>
    <dbReference type="NCBI Taxonomy" id="66969"/>
    <lineage>
        <taxon>Bacteria</taxon>
        <taxon>Pseudomonadati</taxon>
        <taxon>Pseudomonadota</taxon>
        <taxon>Gammaproteobacteria</taxon>
        <taxon>Legionellales</taxon>
        <taxon>Legionellaceae</taxon>
        <taxon>Legionella</taxon>
    </lineage>
</organism>